<keyword evidence="4" id="KW-1185">Reference proteome</keyword>
<reference evidence="3 4" key="1">
    <citation type="submission" date="2013-07" db="EMBL/GenBank/DDBJ databases">
        <title>The Genome Sequence of Cryptococcus heveanensis BCC8398.</title>
        <authorList>
            <consortium name="The Broad Institute Genome Sequencing Platform"/>
            <person name="Cuomo C."/>
            <person name="Litvintseva A."/>
            <person name="Chen Y."/>
            <person name="Heitman J."/>
            <person name="Sun S."/>
            <person name="Springer D."/>
            <person name="Dromer F."/>
            <person name="Young S.K."/>
            <person name="Zeng Q."/>
            <person name="Gargeya S."/>
            <person name="Fitzgerald M."/>
            <person name="Abouelleil A."/>
            <person name="Alvarado L."/>
            <person name="Berlin A.M."/>
            <person name="Chapman S.B."/>
            <person name="Dewar J."/>
            <person name="Goldberg J."/>
            <person name="Griggs A."/>
            <person name="Gujja S."/>
            <person name="Hansen M."/>
            <person name="Howarth C."/>
            <person name="Imamovic A."/>
            <person name="Larimer J."/>
            <person name="McCowan C."/>
            <person name="Murphy C."/>
            <person name="Pearson M."/>
            <person name="Priest M."/>
            <person name="Roberts A."/>
            <person name="Saif S."/>
            <person name="Shea T."/>
            <person name="Sykes S."/>
            <person name="Wortman J."/>
            <person name="Nusbaum C."/>
            <person name="Birren B."/>
        </authorList>
    </citation>
    <scope>NUCLEOTIDE SEQUENCE [LARGE SCALE GENOMIC DNA]</scope>
    <source>
        <strain evidence="3 4">BCC8398</strain>
    </source>
</reference>
<dbReference type="OrthoDB" id="2536450at2759"/>
<dbReference type="AlphaFoldDB" id="A0A1B9GM28"/>
<keyword evidence="2" id="KW-0732">Signal</keyword>
<dbReference type="Proteomes" id="UP000092666">
    <property type="component" value="Unassembled WGS sequence"/>
</dbReference>
<name>A0A1B9GM28_9TREE</name>
<feature type="chain" id="PRO_5008627165" evidence="2">
    <location>
        <begin position="25"/>
        <end position="313"/>
    </location>
</feature>
<feature type="compositionally biased region" description="Basic residues" evidence="1">
    <location>
        <begin position="302"/>
        <end position="313"/>
    </location>
</feature>
<sequence length="313" mass="33508">MKYAAALTALAVALPSTFLITAAASPLDPLNMATSFLRRGIDPAQAASTVDLIWPFLSTGCQKVITETISPDCPVYQCLHVGDYLNATRNGTDLNTISDFLELTCSAQPCSSDILDGTIQRVAQGCSAELGLFGYSADNFTEVPLAYETTRNAACLRTSNPYQPGDTTPPSTSYCAISLFQQYNETITSDALTQFVSAAESAASGGEAAVQERIKTSLQDVLCIDCVFGILDVVELAYPGLQTIALSQNSTVNGWLEETCSSKGLTILTDGTLPEGISQTATVATHQNNNNGTENADDTNSQRRRHHKRFEKH</sequence>
<feature type="signal peptide" evidence="2">
    <location>
        <begin position="1"/>
        <end position="24"/>
    </location>
</feature>
<accession>A0A1B9GM28</accession>
<dbReference type="EMBL" id="KV700130">
    <property type="protein sequence ID" value="OCF32068.1"/>
    <property type="molecule type" value="Genomic_DNA"/>
</dbReference>
<dbReference type="PANTHER" id="PTHR34862:SF1">
    <property type="entry name" value="SPARK DOMAIN-CONTAINING PROTEIN"/>
    <property type="match status" value="1"/>
</dbReference>
<evidence type="ECO:0000313" key="3">
    <source>
        <dbReference type="EMBL" id="OCF32068.1"/>
    </source>
</evidence>
<protein>
    <submittedName>
        <fullName evidence="3">Uncharacterized protein</fullName>
    </submittedName>
</protein>
<evidence type="ECO:0000256" key="2">
    <source>
        <dbReference type="SAM" id="SignalP"/>
    </source>
</evidence>
<reference evidence="4" key="2">
    <citation type="submission" date="2013-12" db="EMBL/GenBank/DDBJ databases">
        <title>Evolution of pathogenesis and genome organization in the Tremellales.</title>
        <authorList>
            <person name="Cuomo C."/>
            <person name="Litvintseva A."/>
            <person name="Heitman J."/>
            <person name="Chen Y."/>
            <person name="Sun S."/>
            <person name="Springer D."/>
            <person name="Dromer F."/>
            <person name="Young S."/>
            <person name="Zeng Q."/>
            <person name="Chapman S."/>
            <person name="Gujja S."/>
            <person name="Saif S."/>
            <person name="Birren B."/>
        </authorList>
    </citation>
    <scope>NUCLEOTIDE SEQUENCE [LARGE SCALE GENOMIC DNA]</scope>
    <source>
        <strain evidence="4">BCC8398</strain>
    </source>
</reference>
<evidence type="ECO:0000313" key="4">
    <source>
        <dbReference type="Proteomes" id="UP000092666"/>
    </source>
</evidence>
<evidence type="ECO:0000256" key="1">
    <source>
        <dbReference type="SAM" id="MobiDB-lite"/>
    </source>
</evidence>
<feature type="compositionally biased region" description="Polar residues" evidence="1">
    <location>
        <begin position="285"/>
        <end position="294"/>
    </location>
</feature>
<proteinExistence type="predicted"/>
<organism evidence="3 4">
    <name type="scientific">Kwoniella heveanensis BCC8398</name>
    <dbReference type="NCBI Taxonomy" id="1296120"/>
    <lineage>
        <taxon>Eukaryota</taxon>
        <taxon>Fungi</taxon>
        <taxon>Dikarya</taxon>
        <taxon>Basidiomycota</taxon>
        <taxon>Agaricomycotina</taxon>
        <taxon>Tremellomycetes</taxon>
        <taxon>Tremellales</taxon>
        <taxon>Cryptococcaceae</taxon>
        <taxon>Kwoniella</taxon>
    </lineage>
</organism>
<feature type="region of interest" description="Disordered" evidence="1">
    <location>
        <begin position="285"/>
        <end position="313"/>
    </location>
</feature>
<gene>
    <name evidence="3" type="ORF">I316_06224</name>
</gene>
<dbReference type="PANTHER" id="PTHR34862">
    <property type="entry name" value="SPARK DOMAIN-CONTAINING PROTEIN"/>
    <property type="match status" value="1"/>
</dbReference>